<proteinExistence type="predicted"/>
<gene>
    <name evidence="2" type="ordered locus">AciPR4_3494</name>
</gene>
<accession>E8UY13</accession>
<dbReference type="Proteomes" id="UP000006844">
    <property type="component" value="Chromosome"/>
</dbReference>
<evidence type="ECO:0000313" key="2">
    <source>
        <dbReference type="EMBL" id="ADV84247.1"/>
    </source>
</evidence>
<dbReference type="HOGENOM" id="CLU_2182693_0_0_0"/>
<feature type="signal peptide" evidence="1">
    <location>
        <begin position="1"/>
        <end position="23"/>
    </location>
</feature>
<dbReference type="KEGG" id="tsa:AciPR4_3494"/>
<organism evidence="2 3">
    <name type="scientific">Terriglobus saanensis (strain ATCC BAA-1853 / DSM 23119 / SP1PR4)</name>
    <dbReference type="NCBI Taxonomy" id="401053"/>
    <lineage>
        <taxon>Bacteria</taxon>
        <taxon>Pseudomonadati</taxon>
        <taxon>Acidobacteriota</taxon>
        <taxon>Terriglobia</taxon>
        <taxon>Terriglobales</taxon>
        <taxon>Acidobacteriaceae</taxon>
        <taxon>Terriglobus</taxon>
    </lineage>
</organism>
<dbReference type="EMBL" id="CP002467">
    <property type="protein sequence ID" value="ADV84247.1"/>
    <property type="molecule type" value="Genomic_DNA"/>
</dbReference>
<dbReference type="AlphaFoldDB" id="E8UY13"/>
<protein>
    <submittedName>
        <fullName evidence="2">Uncharacterized protein</fullName>
    </submittedName>
</protein>
<feature type="chain" id="PRO_5003228879" evidence="1">
    <location>
        <begin position="24"/>
        <end position="109"/>
    </location>
</feature>
<evidence type="ECO:0000256" key="1">
    <source>
        <dbReference type="SAM" id="SignalP"/>
    </source>
</evidence>
<dbReference type="RefSeq" id="WP_013569977.1">
    <property type="nucleotide sequence ID" value="NC_014963.1"/>
</dbReference>
<dbReference type="STRING" id="401053.AciPR4_3494"/>
<sequence>MIRHIAARLALVALVSMPIVSNAAPLLLVSSDKVAHQKMVKITLKNGSTETRTVHVGEQTIVLQPNESTKLSTPAGTAVISVGEQGKHKDGETIFQVGESLNGAICTIS</sequence>
<name>E8UY13_TERSS</name>
<evidence type="ECO:0000313" key="3">
    <source>
        <dbReference type="Proteomes" id="UP000006844"/>
    </source>
</evidence>
<keyword evidence="3" id="KW-1185">Reference proteome</keyword>
<keyword evidence="1" id="KW-0732">Signal</keyword>
<reference evidence="2 3" key="1">
    <citation type="journal article" date="2012" name="Stand. Genomic Sci.">
        <title>Complete genome sequence of Terriglobus saanensis type strain SP1PR4(T), an Acidobacteria from tundra soil.</title>
        <authorList>
            <person name="Rawat S.R."/>
            <person name="Mannisto M.K."/>
            <person name="Starovoytov V."/>
            <person name="Goodwin L."/>
            <person name="Nolan M."/>
            <person name="Hauser L."/>
            <person name="Land M."/>
            <person name="Davenport K.W."/>
            <person name="Woyke T."/>
            <person name="Haggblom M.M."/>
        </authorList>
    </citation>
    <scope>NUCLEOTIDE SEQUENCE</scope>
    <source>
        <strain evidence="3">ATCC BAA-1853 / DSM 23119 / SP1PR4</strain>
    </source>
</reference>